<accession>A0A3B0Y296</accession>
<name>A0A3B0Y296_9ZZZZ</name>
<gene>
    <name evidence="1" type="ORF">MNBD_GAMMA09-1761</name>
</gene>
<proteinExistence type="predicted"/>
<sequence>MPEFLTKITSNFGNTKILTNKDSLVDWDGYDELDKKGAIKYFSRKDRDNVLNHLREGGAYYLEEWCVLNKVALSYCAYAYLKHFIETLDSEEPDEEFVIFFIAQLYQVVYMHKGSPFTSIQTEIIKDLVLYAVQKAKTVKYFEYFSEDISENGQQFFNELSKYSSVVYGTEY</sequence>
<reference evidence="1" key="1">
    <citation type="submission" date="2018-06" db="EMBL/GenBank/DDBJ databases">
        <authorList>
            <person name="Zhirakovskaya E."/>
        </authorList>
    </citation>
    <scope>NUCLEOTIDE SEQUENCE</scope>
</reference>
<dbReference type="AlphaFoldDB" id="A0A3B0Y296"/>
<organism evidence="1">
    <name type="scientific">hydrothermal vent metagenome</name>
    <dbReference type="NCBI Taxonomy" id="652676"/>
    <lineage>
        <taxon>unclassified sequences</taxon>
        <taxon>metagenomes</taxon>
        <taxon>ecological metagenomes</taxon>
    </lineage>
</organism>
<protein>
    <submittedName>
        <fullName evidence="1">Uncharacterized protein</fullName>
    </submittedName>
</protein>
<dbReference type="EMBL" id="UOFI01000117">
    <property type="protein sequence ID" value="VAW68249.1"/>
    <property type="molecule type" value="Genomic_DNA"/>
</dbReference>
<evidence type="ECO:0000313" key="1">
    <source>
        <dbReference type="EMBL" id="VAW68249.1"/>
    </source>
</evidence>